<organism evidence="2 3">
    <name type="scientific">Castilleja foliolosa</name>
    <dbReference type="NCBI Taxonomy" id="1961234"/>
    <lineage>
        <taxon>Eukaryota</taxon>
        <taxon>Viridiplantae</taxon>
        <taxon>Streptophyta</taxon>
        <taxon>Embryophyta</taxon>
        <taxon>Tracheophyta</taxon>
        <taxon>Spermatophyta</taxon>
        <taxon>Magnoliopsida</taxon>
        <taxon>eudicotyledons</taxon>
        <taxon>Gunneridae</taxon>
        <taxon>Pentapetalae</taxon>
        <taxon>asterids</taxon>
        <taxon>lamiids</taxon>
        <taxon>Lamiales</taxon>
        <taxon>Orobanchaceae</taxon>
        <taxon>Pedicularideae</taxon>
        <taxon>Castillejinae</taxon>
        <taxon>Castilleja</taxon>
    </lineage>
</organism>
<feature type="compositionally biased region" description="Basic and acidic residues" evidence="1">
    <location>
        <begin position="667"/>
        <end position="691"/>
    </location>
</feature>
<feature type="compositionally biased region" description="Polar residues" evidence="1">
    <location>
        <begin position="338"/>
        <end position="372"/>
    </location>
</feature>
<protein>
    <submittedName>
        <fullName evidence="2">Uncharacterized protein</fullName>
    </submittedName>
</protein>
<sequence>MEDQLLQIFRTSKDHIQPYEEEAWCIVLEGQSAAFHSMGSFDRMNPFDRMVFVRLNGPSLQSSSPTLSFGRMALFHTSFDRMKSVCMVFVALLLRSGFANASDDLGSLASERSPTTAITRTILINHSQSLLETMSYPQRRMTRSQCARVAAALANAEETSESSGPQPRRNPNKADSSWISNVIDLTISKRVGDQTTTGDEGGGLGRVKPRYVKNHASLTSSRMMNKVQADDPSETSRKESSDVPPKMQVPSKAATDTQAVAPRSESTANLMPPKGRPKKTATNPSQTASPQAQPTNHQSTPPPDETTPESQTTNQSSGRDSQSSGRQSKSSGQRSQSTHIQSQSSGHKAPSASPQEQPTSYQTQSQAPNITSFGLRDEETSSGTQTYETDQDDVDETVSSAVKRKRGPTMGRGLMKAGTCGKKIKIEVDPAIGRPKERVESAKFSSQVGVVARDVLPVVRKWKEIDVQNALDPCIDNMQISRQQRYRLHHQSEANSNNRKKMQAKHVTGRTPFTIIQNEISLKNGECDMIELYKFTHENVRGKWSSDVAKKNWEQMNELRDMYAAEGVEKSEQEIVTEVIGRANGYIKGLGYGPKPPRKQSQLQQELEETRAELGVSKTEAATYKSTVNAMNEQLKQQAAQIAKLMAYMEGSSSKNKDQEQQTNRNEANHDDKQEGDGQGNEQKEDEHGNE</sequence>
<reference evidence="3" key="1">
    <citation type="journal article" date="2024" name="IScience">
        <title>Strigolactones Initiate the Formation of Haustorium-like Structures in Castilleja.</title>
        <authorList>
            <person name="Buerger M."/>
            <person name="Peterson D."/>
            <person name="Chory J."/>
        </authorList>
    </citation>
    <scope>NUCLEOTIDE SEQUENCE [LARGE SCALE GENOMIC DNA]</scope>
</reference>
<evidence type="ECO:0000256" key="1">
    <source>
        <dbReference type="SAM" id="MobiDB-lite"/>
    </source>
</evidence>
<gene>
    <name evidence="2" type="ORF">CASFOL_037349</name>
</gene>
<proteinExistence type="predicted"/>
<accession>A0ABD3BNY9</accession>
<feature type="compositionally biased region" description="Low complexity" evidence="1">
    <location>
        <begin position="154"/>
        <end position="163"/>
    </location>
</feature>
<keyword evidence="3" id="KW-1185">Reference proteome</keyword>
<dbReference type="AlphaFoldDB" id="A0ABD3BNY9"/>
<feature type="compositionally biased region" description="Low complexity" evidence="1">
    <location>
        <begin position="308"/>
        <end position="337"/>
    </location>
</feature>
<name>A0ABD3BNY9_9LAMI</name>
<feature type="compositionally biased region" description="Polar residues" evidence="1">
    <location>
        <begin position="280"/>
        <end position="297"/>
    </location>
</feature>
<evidence type="ECO:0000313" key="3">
    <source>
        <dbReference type="Proteomes" id="UP001632038"/>
    </source>
</evidence>
<feature type="region of interest" description="Disordered" evidence="1">
    <location>
        <begin position="649"/>
        <end position="691"/>
    </location>
</feature>
<evidence type="ECO:0000313" key="2">
    <source>
        <dbReference type="EMBL" id="KAL3618826.1"/>
    </source>
</evidence>
<feature type="region of interest" description="Disordered" evidence="1">
    <location>
        <begin position="154"/>
        <end position="177"/>
    </location>
</feature>
<comment type="caution">
    <text evidence="2">The sequence shown here is derived from an EMBL/GenBank/DDBJ whole genome shotgun (WGS) entry which is preliminary data.</text>
</comment>
<feature type="compositionally biased region" description="Polar residues" evidence="1">
    <location>
        <begin position="254"/>
        <end position="269"/>
    </location>
</feature>
<feature type="region of interest" description="Disordered" evidence="1">
    <location>
        <begin position="190"/>
        <end position="416"/>
    </location>
</feature>
<dbReference type="Proteomes" id="UP001632038">
    <property type="component" value="Unassembled WGS sequence"/>
</dbReference>
<dbReference type="EMBL" id="JAVIJP010000077">
    <property type="protein sequence ID" value="KAL3618826.1"/>
    <property type="molecule type" value="Genomic_DNA"/>
</dbReference>